<organism evidence="3 4">
    <name type="scientific">Trifolium medium</name>
    <dbReference type="NCBI Taxonomy" id="97028"/>
    <lineage>
        <taxon>Eukaryota</taxon>
        <taxon>Viridiplantae</taxon>
        <taxon>Streptophyta</taxon>
        <taxon>Embryophyta</taxon>
        <taxon>Tracheophyta</taxon>
        <taxon>Spermatophyta</taxon>
        <taxon>Magnoliopsida</taxon>
        <taxon>eudicotyledons</taxon>
        <taxon>Gunneridae</taxon>
        <taxon>Pentapetalae</taxon>
        <taxon>rosids</taxon>
        <taxon>fabids</taxon>
        <taxon>Fabales</taxon>
        <taxon>Fabaceae</taxon>
        <taxon>Papilionoideae</taxon>
        <taxon>50 kb inversion clade</taxon>
        <taxon>NPAAA clade</taxon>
        <taxon>Hologalegina</taxon>
        <taxon>IRL clade</taxon>
        <taxon>Trifolieae</taxon>
        <taxon>Trifolium</taxon>
    </lineage>
</organism>
<protein>
    <submittedName>
        <fullName evidence="3">Uncharacterized protein</fullName>
    </submittedName>
</protein>
<keyword evidence="1" id="KW-0175">Coiled coil</keyword>
<evidence type="ECO:0000256" key="2">
    <source>
        <dbReference type="SAM" id="MobiDB-lite"/>
    </source>
</evidence>
<feature type="region of interest" description="Disordered" evidence="2">
    <location>
        <begin position="49"/>
        <end position="70"/>
    </location>
</feature>
<feature type="non-terminal residue" evidence="3">
    <location>
        <position position="70"/>
    </location>
</feature>
<comment type="caution">
    <text evidence="3">The sequence shown here is derived from an EMBL/GenBank/DDBJ whole genome shotgun (WGS) entry which is preliminary data.</text>
</comment>
<accession>A0A392SHD7</accession>
<reference evidence="3 4" key="1">
    <citation type="journal article" date="2018" name="Front. Plant Sci.">
        <title>Red Clover (Trifolium pratense) and Zigzag Clover (T. medium) - A Picture of Genomic Similarities and Differences.</title>
        <authorList>
            <person name="Dluhosova J."/>
            <person name="Istvanek J."/>
            <person name="Nedelnik J."/>
            <person name="Repkova J."/>
        </authorList>
    </citation>
    <scope>NUCLEOTIDE SEQUENCE [LARGE SCALE GENOMIC DNA]</scope>
    <source>
        <strain evidence="4">cv. 10/8</strain>
        <tissue evidence="3">Leaf</tissue>
    </source>
</reference>
<dbReference type="EMBL" id="LXQA010374450">
    <property type="protein sequence ID" value="MCI47604.1"/>
    <property type="molecule type" value="Genomic_DNA"/>
</dbReference>
<feature type="compositionally biased region" description="Acidic residues" evidence="2">
    <location>
        <begin position="55"/>
        <end position="70"/>
    </location>
</feature>
<dbReference type="AlphaFoldDB" id="A0A392SHD7"/>
<dbReference type="Proteomes" id="UP000265520">
    <property type="component" value="Unassembled WGS sequence"/>
</dbReference>
<evidence type="ECO:0000313" key="3">
    <source>
        <dbReference type="EMBL" id="MCI47604.1"/>
    </source>
</evidence>
<feature type="coiled-coil region" evidence="1">
    <location>
        <begin position="22"/>
        <end position="49"/>
    </location>
</feature>
<evidence type="ECO:0000313" key="4">
    <source>
        <dbReference type="Proteomes" id="UP000265520"/>
    </source>
</evidence>
<proteinExistence type="predicted"/>
<name>A0A392SHD7_9FABA</name>
<sequence>MSSKDKSKRNGSKKEYYKNKIKKSMMATFEDLSSEIESEEEEANMALMASADSNIDSDDELEIDSEEKDE</sequence>
<keyword evidence="4" id="KW-1185">Reference proteome</keyword>
<evidence type="ECO:0000256" key="1">
    <source>
        <dbReference type="SAM" id="Coils"/>
    </source>
</evidence>